<accession>A0A087BT27</accession>
<dbReference type="Proteomes" id="UP000029082">
    <property type="component" value="Unassembled WGS sequence"/>
</dbReference>
<protein>
    <submittedName>
        <fullName evidence="2">Uncharacterized protein</fullName>
    </submittedName>
</protein>
<dbReference type="eggNOG" id="ENOG50325Z5">
    <property type="taxonomic scope" value="Bacteria"/>
</dbReference>
<dbReference type="OrthoDB" id="9865279at2"/>
<dbReference type="STRING" id="1437603.GCA_000771525_01246"/>
<evidence type="ECO:0000313" key="3">
    <source>
        <dbReference type="Proteomes" id="UP000029082"/>
    </source>
</evidence>
<evidence type="ECO:0000256" key="1">
    <source>
        <dbReference type="SAM" id="MobiDB-lite"/>
    </source>
</evidence>
<sequence>MTNGRSPRSGTEPPRSHRFGQPDANPTGDQKTAALAHATKRHATEILAEALDADEDGFNTIVDDPKTPFVVRQLLNAFRGDGQLSAMGVKTLLAIWQQVFGSPTRTVRQETMPDVLNPDVAERLGSGKVNYIASVKYPPDGDALPGWVIDPRTGNTLMVLQDPADRERGRFITVHVGGRPERDE</sequence>
<reference evidence="2 3" key="1">
    <citation type="submission" date="2014-03" db="EMBL/GenBank/DDBJ databases">
        <title>Genomics of Bifidobacteria.</title>
        <authorList>
            <person name="Ventura M."/>
            <person name="Milani C."/>
            <person name="Lugli G.A."/>
        </authorList>
    </citation>
    <scope>NUCLEOTIDE SEQUENCE [LARGE SCALE GENOMIC DNA]</scope>
    <source>
        <strain evidence="2 3">DSM 21395</strain>
    </source>
</reference>
<dbReference type="EMBL" id="JGZE01000027">
    <property type="protein sequence ID" value="KFI74177.1"/>
    <property type="molecule type" value="Genomic_DNA"/>
</dbReference>
<evidence type="ECO:0000313" key="2">
    <source>
        <dbReference type="EMBL" id="KFI74177.1"/>
    </source>
</evidence>
<gene>
    <name evidence="2" type="ORF">BMON_1853</name>
</gene>
<feature type="region of interest" description="Disordered" evidence="1">
    <location>
        <begin position="1"/>
        <end position="32"/>
    </location>
</feature>
<dbReference type="GeneID" id="93095174"/>
<organism evidence="2 3">
    <name type="scientific">Bifidobacterium mongoliense DSM 21395</name>
    <dbReference type="NCBI Taxonomy" id="1437603"/>
    <lineage>
        <taxon>Bacteria</taxon>
        <taxon>Bacillati</taxon>
        <taxon>Actinomycetota</taxon>
        <taxon>Actinomycetes</taxon>
        <taxon>Bifidobacteriales</taxon>
        <taxon>Bifidobacteriaceae</taxon>
        <taxon>Bifidobacterium</taxon>
    </lineage>
</organism>
<comment type="caution">
    <text evidence="2">The sequence shown here is derived from an EMBL/GenBank/DDBJ whole genome shotgun (WGS) entry which is preliminary data.</text>
</comment>
<dbReference type="AlphaFoldDB" id="A0A087BT27"/>
<name>A0A087BT27_9BIFI</name>
<proteinExistence type="predicted"/>
<keyword evidence="3" id="KW-1185">Reference proteome</keyword>
<dbReference type="RefSeq" id="WP_152595834.1">
    <property type="nucleotide sequence ID" value="NZ_JDUO01000036.1"/>
</dbReference>